<proteinExistence type="predicted"/>
<keyword evidence="3" id="KW-1185">Reference proteome</keyword>
<dbReference type="InterPro" id="IPR032675">
    <property type="entry name" value="LRR_dom_sf"/>
</dbReference>
<reference evidence="2" key="1">
    <citation type="submission" date="2016-06" db="EMBL/GenBank/DDBJ databases">
        <title>Draft Genome sequence of the fungus Inonotus baumii.</title>
        <authorList>
            <person name="Zhu H."/>
            <person name="Lin W."/>
        </authorList>
    </citation>
    <scope>NUCLEOTIDE SEQUENCE</scope>
    <source>
        <strain evidence="2">821</strain>
    </source>
</reference>
<dbReference type="AlphaFoldDB" id="A0A9Q5I313"/>
<evidence type="ECO:0000313" key="2">
    <source>
        <dbReference type="EMBL" id="OCB90530.1"/>
    </source>
</evidence>
<dbReference type="OrthoDB" id="2585512at2759"/>
<organism evidence="2 3">
    <name type="scientific">Sanghuangporus baumii</name>
    <name type="common">Phellinus baumii</name>
    <dbReference type="NCBI Taxonomy" id="108892"/>
    <lineage>
        <taxon>Eukaryota</taxon>
        <taxon>Fungi</taxon>
        <taxon>Dikarya</taxon>
        <taxon>Basidiomycota</taxon>
        <taxon>Agaricomycotina</taxon>
        <taxon>Agaricomycetes</taxon>
        <taxon>Hymenochaetales</taxon>
        <taxon>Hymenochaetaceae</taxon>
        <taxon>Sanghuangporus</taxon>
    </lineage>
</organism>
<feature type="compositionally biased region" description="Acidic residues" evidence="1">
    <location>
        <begin position="394"/>
        <end position="407"/>
    </location>
</feature>
<dbReference type="EMBL" id="LNZH02000127">
    <property type="protein sequence ID" value="OCB90530.1"/>
    <property type="molecule type" value="Genomic_DNA"/>
</dbReference>
<evidence type="ECO:0000256" key="1">
    <source>
        <dbReference type="SAM" id="MobiDB-lite"/>
    </source>
</evidence>
<protein>
    <recommendedName>
        <fullName evidence="4">F-box domain-containing protein</fullName>
    </recommendedName>
</protein>
<accession>A0A9Q5I313</accession>
<gene>
    <name evidence="2" type="ORF">A7U60_g2264</name>
</gene>
<dbReference type="Proteomes" id="UP000757232">
    <property type="component" value="Unassembled WGS sequence"/>
</dbReference>
<evidence type="ECO:0008006" key="4">
    <source>
        <dbReference type="Google" id="ProtNLM"/>
    </source>
</evidence>
<evidence type="ECO:0000313" key="3">
    <source>
        <dbReference type="Proteomes" id="UP000757232"/>
    </source>
</evidence>
<sequence length="478" mass="53607">MIGSSRSLHPELIRLKDNFGLSFKLMLFVDLPVEVLPLIIQHVLRPSHLVQLCLVNKDFHESTVPVLYERPAIYAWYREAKNRVGILSVPSFTASEVHVQPELRDFPKAISRDSANQLTHLCVSGLANCVNLTSCTWTRDGTLKEDILEALSRCPSLQAIEINGRHAHNYDPELLHRFARLRRISVIMPTAEVVHALPGCFQRNLETLQELTIICKDTKEFAASSSRSLTKLSSITLTAPISGATQSWLSSVEALLFHSSALGKFHLYATGDRVKSIYDLNTGFIRSIADRHRESLTRFAVLRLPMDLSSLDYLVENANRLEELFVTLRRQELLQLGPVVAQSQTLRTLHVTIALDPMTTRATSFASSVGFGRSNAYAIANLARTLPFSPFNLDGDEDDDEEDDEEGSGGLFVERREADSRFAASGQRGTQNPFPNMDELEELAAQFGERLAQFGVQTRIWQIVRNQKEEGMKKEVTS</sequence>
<name>A0A9Q5I313_SANBA</name>
<feature type="region of interest" description="Disordered" evidence="1">
    <location>
        <begin position="391"/>
        <end position="414"/>
    </location>
</feature>
<dbReference type="Gene3D" id="3.80.10.10">
    <property type="entry name" value="Ribonuclease Inhibitor"/>
    <property type="match status" value="1"/>
</dbReference>
<comment type="caution">
    <text evidence="2">The sequence shown here is derived from an EMBL/GenBank/DDBJ whole genome shotgun (WGS) entry which is preliminary data.</text>
</comment>